<evidence type="ECO:0000259" key="4">
    <source>
        <dbReference type="Pfam" id="PF13439"/>
    </source>
</evidence>
<comment type="caution">
    <text evidence="5">The sequence shown here is derived from an EMBL/GenBank/DDBJ whole genome shotgun (WGS) entry which is preliminary data.</text>
</comment>
<proteinExistence type="inferred from homology"/>
<dbReference type="Pfam" id="PF13692">
    <property type="entry name" value="Glyco_trans_1_4"/>
    <property type="match status" value="1"/>
</dbReference>
<dbReference type="PANTHER" id="PTHR12526:SF640">
    <property type="entry name" value="COLANIC ACID BIOSYNTHESIS GLYCOSYLTRANSFERASE WCAL-RELATED"/>
    <property type="match status" value="1"/>
</dbReference>
<dbReference type="EMBL" id="JABCJD010000002">
    <property type="protein sequence ID" value="NVO26954.1"/>
    <property type="molecule type" value="Genomic_DNA"/>
</dbReference>
<evidence type="ECO:0000256" key="2">
    <source>
        <dbReference type="ARBA" id="ARBA00022676"/>
    </source>
</evidence>
<keyword evidence="6" id="KW-1185">Reference proteome</keyword>
<evidence type="ECO:0000256" key="3">
    <source>
        <dbReference type="ARBA" id="ARBA00022679"/>
    </source>
</evidence>
<dbReference type="Pfam" id="PF13439">
    <property type="entry name" value="Glyco_transf_4"/>
    <property type="match status" value="1"/>
</dbReference>
<keyword evidence="3" id="KW-0808">Transferase</keyword>
<evidence type="ECO:0000313" key="6">
    <source>
        <dbReference type="Proteomes" id="UP000523601"/>
    </source>
</evidence>
<dbReference type="PANTHER" id="PTHR12526">
    <property type="entry name" value="GLYCOSYLTRANSFERASE"/>
    <property type="match status" value="1"/>
</dbReference>
<accession>A0ABX2PD37</accession>
<dbReference type="CDD" id="cd03801">
    <property type="entry name" value="GT4_PimA-like"/>
    <property type="match status" value="1"/>
</dbReference>
<evidence type="ECO:0000256" key="1">
    <source>
        <dbReference type="ARBA" id="ARBA00009481"/>
    </source>
</evidence>
<comment type="similarity">
    <text evidence="1">Belongs to the glycosyltransferase group 1 family. Glycosyltransferase 4 subfamily.</text>
</comment>
<gene>
    <name evidence="5" type="ORF">HJ526_05955</name>
</gene>
<keyword evidence="2" id="KW-0328">Glycosyltransferase</keyword>
<name>A0ABX2PD37_9RHOB</name>
<sequence length="370" mass="40434">MKRILFPYVGDSVGGSHISSLTLAQGLPDTRYEPVIAQHQSGPLSRYLQERGISPVEAPDVAFLNSGSFRKQFLKAWVGVPKLVRFLRAQQIDIVHTHDIRMHIIWGMAAKRAGLPHIWHQRTPTTAKRLDKYSAHAEQILAVSAYCRAQFPPAMRERASVLFNPFEIPEPANRAAAKAALLGRLGLSADKRVIGFIANLDTRKRPLLFVEIAKALVATGRQDLHFIMLGEARAPHIGELEGAIQSAGLERVVQHIGPQYPIAPWMAGLDLLIAPAVHEALGRTMIEAQLFATPVVASDAGGNPEIILDEKTGLLATPDDPQSFSSAAIRLLEDASLAQTLTAAGKVRAEQTFSATRHITAMLEIYDRLA</sequence>
<evidence type="ECO:0000313" key="5">
    <source>
        <dbReference type="EMBL" id="NVO26954.1"/>
    </source>
</evidence>
<dbReference type="InterPro" id="IPR028098">
    <property type="entry name" value="Glyco_trans_4-like_N"/>
</dbReference>
<dbReference type="RefSeq" id="WP_176853362.1">
    <property type="nucleotide sequence ID" value="NZ_JABCJD010000002.1"/>
</dbReference>
<dbReference type="SUPFAM" id="SSF53756">
    <property type="entry name" value="UDP-Glycosyltransferase/glycogen phosphorylase"/>
    <property type="match status" value="1"/>
</dbReference>
<dbReference type="Proteomes" id="UP000523601">
    <property type="component" value="Unassembled WGS sequence"/>
</dbReference>
<protein>
    <submittedName>
        <fullName evidence="5">Glycosyltransferase family 4 protein</fullName>
    </submittedName>
</protein>
<dbReference type="Gene3D" id="3.40.50.2000">
    <property type="entry name" value="Glycogen Phosphorylase B"/>
    <property type="match status" value="2"/>
</dbReference>
<organism evidence="5 6">
    <name type="scientific">Donghicola mangrovi</name>
    <dbReference type="NCBI Taxonomy" id="2729614"/>
    <lineage>
        <taxon>Bacteria</taxon>
        <taxon>Pseudomonadati</taxon>
        <taxon>Pseudomonadota</taxon>
        <taxon>Alphaproteobacteria</taxon>
        <taxon>Rhodobacterales</taxon>
        <taxon>Roseobacteraceae</taxon>
        <taxon>Donghicola</taxon>
    </lineage>
</organism>
<feature type="domain" description="Glycosyltransferase subfamily 4-like N-terminal" evidence="4">
    <location>
        <begin position="13"/>
        <end position="151"/>
    </location>
</feature>
<reference evidence="5 6" key="1">
    <citation type="submission" date="2020-04" db="EMBL/GenBank/DDBJ databases">
        <title>Donghicola sp., a member of the Rhodobacteraceae family isolated from mangrove forest in Thailand.</title>
        <authorList>
            <person name="Charoenyingcharoen P."/>
            <person name="Yukphan P."/>
        </authorList>
    </citation>
    <scope>NUCLEOTIDE SEQUENCE [LARGE SCALE GENOMIC DNA]</scope>
    <source>
        <strain evidence="5 6">C2-DW-16</strain>
    </source>
</reference>